<sequence>MKYSLTELLSFLACLSSVVAAILVIMLRISLSN</sequence>
<evidence type="ECO:0000313" key="1">
    <source>
        <dbReference type="EMBL" id="DAE12008.1"/>
    </source>
</evidence>
<dbReference type="EMBL" id="BK015540">
    <property type="protein sequence ID" value="DAE12008.1"/>
    <property type="molecule type" value="Genomic_DNA"/>
</dbReference>
<proteinExistence type="predicted"/>
<organism evidence="1">
    <name type="scientific">Myoviridae sp. ctBtT5</name>
    <dbReference type="NCBI Taxonomy" id="2825048"/>
    <lineage>
        <taxon>Viruses</taxon>
        <taxon>Duplodnaviria</taxon>
        <taxon>Heunggongvirae</taxon>
        <taxon>Uroviricota</taxon>
        <taxon>Caudoviricetes</taxon>
    </lineage>
</organism>
<accession>A0A8S5PZ29</accession>
<reference evidence="1" key="1">
    <citation type="journal article" date="2021" name="Proc. Natl. Acad. Sci. U.S.A.">
        <title>A Catalog of Tens of Thousands of Viruses from Human Metagenomes Reveals Hidden Associations with Chronic Diseases.</title>
        <authorList>
            <person name="Tisza M.J."/>
            <person name="Buck C.B."/>
        </authorList>
    </citation>
    <scope>NUCLEOTIDE SEQUENCE</scope>
    <source>
        <strain evidence="1">CtBtT5</strain>
    </source>
</reference>
<name>A0A8S5PZ29_9CAUD</name>
<protein>
    <submittedName>
        <fullName evidence="1">Uncharacterized protein</fullName>
    </submittedName>
</protein>